<gene>
    <name evidence="3" type="ORF">B296_00006246</name>
</gene>
<accession>A0A427A148</accession>
<dbReference type="Proteomes" id="UP000287651">
    <property type="component" value="Unassembled WGS sequence"/>
</dbReference>
<evidence type="ECO:0000313" key="4">
    <source>
        <dbReference type="Proteomes" id="UP000287651"/>
    </source>
</evidence>
<organism evidence="3 4">
    <name type="scientific">Ensete ventricosum</name>
    <name type="common">Abyssinian banana</name>
    <name type="synonym">Musa ensete</name>
    <dbReference type="NCBI Taxonomy" id="4639"/>
    <lineage>
        <taxon>Eukaryota</taxon>
        <taxon>Viridiplantae</taxon>
        <taxon>Streptophyta</taxon>
        <taxon>Embryophyta</taxon>
        <taxon>Tracheophyta</taxon>
        <taxon>Spermatophyta</taxon>
        <taxon>Magnoliopsida</taxon>
        <taxon>Liliopsida</taxon>
        <taxon>Zingiberales</taxon>
        <taxon>Musaceae</taxon>
        <taxon>Ensete</taxon>
    </lineage>
</organism>
<sequence>MQEGEQGKGVRRNRYKSRGRGQVRQSDNGHGIVPYGFSSPVMLVYYYSFVFLSSILACHFTFLFCSQCNSHHSYPQAMDATPPLLLPLISQPSRYKGQGCQMEQEVSHLDGVNLPFLTTSLINMMLRHFEIIQ</sequence>
<keyword evidence="2" id="KW-0812">Transmembrane</keyword>
<dbReference type="EMBL" id="AMZH03004171">
    <property type="protein sequence ID" value="RRT69977.1"/>
    <property type="molecule type" value="Genomic_DNA"/>
</dbReference>
<feature type="compositionally biased region" description="Basic residues" evidence="1">
    <location>
        <begin position="9"/>
        <end position="21"/>
    </location>
</feature>
<comment type="caution">
    <text evidence="3">The sequence shown here is derived from an EMBL/GenBank/DDBJ whole genome shotgun (WGS) entry which is preliminary data.</text>
</comment>
<feature type="region of interest" description="Disordered" evidence="1">
    <location>
        <begin position="1"/>
        <end position="27"/>
    </location>
</feature>
<reference evidence="3 4" key="1">
    <citation type="journal article" date="2014" name="Agronomy (Basel)">
        <title>A Draft Genome Sequence for Ensete ventricosum, the Drought-Tolerant Tree Against Hunger.</title>
        <authorList>
            <person name="Harrison J."/>
            <person name="Moore K.A."/>
            <person name="Paszkiewicz K."/>
            <person name="Jones T."/>
            <person name="Grant M."/>
            <person name="Ambacheew D."/>
            <person name="Muzemil S."/>
            <person name="Studholme D.J."/>
        </authorList>
    </citation>
    <scope>NUCLEOTIDE SEQUENCE [LARGE SCALE GENOMIC DNA]</scope>
</reference>
<keyword evidence="2" id="KW-1133">Transmembrane helix</keyword>
<feature type="transmembrane region" description="Helical" evidence="2">
    <location>
        <begin position="44"/>
        <end position="65"/>
    </location>
</feature>
<keyword evidence="2" id="KW-0472">Membrane</keyword>
<name>A0A427A148_ENSVE</name>
<proteinExistence type="predicted"/>
<protein>
    <submittedName>
        <fullName evidence="3">Uncharacterized protein</fullName>
    </submittedName>
</protein>
<evidence type="ECO:0000313" key="3">
    <source>
        <dbReference type="EMBL" id="RRT69977.1"/>
    </source>
</evidence>
<evidence type="ECO:0000256" key="1">
    <source>
        <dbReference type="SAM" id="MobiDB-lite"/>
    </source>
</evidence>
<evidence type="ECO:0000256" key="2">
    <source>
        <dbReference type="SAM" id="Phobius"/>
    </source>
</evidence>
<dbReference type="AlphaFoldDB" id="A0A427A148"/>